<sequence>MTSHPTIDLTAARDFMATHARPLDRHRFRLMLGEGAPQAALAALEAYRNADGGYGWGLEPDLRSGTSQPGAALHAFEVFAEIGPATSPRAAALCDWLESVSLADGGLPFALPVSDPAGTATWWAQADPRTSSLQITAIVAAVALEVARHDPAVAAHPWLAAATRYCLDAIQTMTDVPHALVLAFALRFLDGVHDTEPAAAALVEKLGVHVPASGVIPVEGGTANEVIRPLDIAPVPGRLVRALFASEAVAADLDRLAAAQQDDGGWRVDYAQFSPAGALDWRGHATVSAVTVLRANGPA</sequence>
<evidence type="ECO:0000313" key="1">
    <source>
        <dbReference type="EMBL" id="MCH6167607.1"/>
    </source>
</evidence>
<dbReference type="SUPFAM" id="SSF48239">
    <property type="entry name" value="Terpenoid cyclases/Protein prenyltransferases"/>
    <property type="match status" value="1"/>
</dbReference>
<name>A0ABS9TGE2_9PSEU</name>
<organism evidence="1 2">
    <name type="scientific">Pseudonocardia alaniniphila</name>
    <dbReference type="NCBI Taxonomy" id="75291"/>
    <lineage>
        <taxon>Bacteria</taxon>
        <taxon>Bacillati</taxon>
        <taxon>Actinomycetota</taxon>
        <taxon>Actinomycetes</taxon>
        <taxon>Pseudonocardiales</taxon>
        <taxon>Pseudonocardiaceae</taxon>
        <taxon>Pseudonocardia</taxon>
    </lineage>
</organism>
<evidence type="ECO:0000313" key="2">
    <source>
        <dbReference type="Proteomes" id="UP001299970"/>
    </source>
</evidence>
<dbReference type="Proteomes" id="UP001299970">
    <property type="component" value="Unassembled WGS sequence"/>
</dbReference>
<protein>
    <recommendedName>
        <fullName evidence="3">Prenyltransferase/squalene oxidase-like repeat protein</fullName>
    </recommendedName>
</protein>
<accession>A0ABS9TGE2</accession>
<dbReference type="Gene3D" id="1.50.10.20">
    <property type="match status" value="1"/>
</dbReference>
<dbReference type="EMBL" id="JAKXMK010000015">
    <property type="protein sequence ID" value="MCH6167607.1"/>
    <property type="molecule type" value="Genomic_DNA"/>
</dbReference>
<proteinExistence type="predicted"/>
<dbReference type="RefSeq" id="WP_241038060.1">
    <property type="nucleotide sequence ID" value="NZ_BAAAJF010000003.1"/>
</dbReference>
<comment type="caution">
    <text evidence="1">The sequence shown here is derived from an EMBL/GenBank/DDBJ whole genome shotgun (WGS) entry which is preliminary data.</text>
</comment>
<reference evidence="1 2" key="1">
    <citation type="submission" date="2022-03" db="EMBL/GenBank/DDBJ databases">
        <title>Pseudonocardia alaer sp. nov., a novel actinomycete isolated from reed forest soil.</title>
        <authorList>
            <person name="Wang L."/>
        </authorList>
    </citation>
    <scope>NUCLEOTIDE SEQUENCE [LARGE SCALE GENOMIC DNA]</scope>
    <source>
        <strain evidence="1 2">Y-16303</strain>
    </source>
</reference>
<gene>
    <name evidence="1" type="ORF">MMF94_18130</name>
</gene>
<keyword evidence="2" id="KW-1185">Reference proteome</keyword>
<evidence type="ECO:0008006" key="3">
    <source>
        <dbReference type="Google" id="ProtNLM"/>
    </source>
</evidence>
<dbReference type="InterPro" id="IPR008930">
    <property type="entry name" value="Terpenoid_cyclase/PrenylTrfase"/>
</dbReference>